<keyword evidence="2" id="KW-1185">Reference proteome</keyword>
<proteinExistence type="predicted"/>
<comment type="caution">
    <text evidence="1">The sequence shown here is derived from an EMBL/GenBank/DDBJ whole genome shotgun (WGS) entry which is preliminary data.</text>
</comment>
<dbReference type="EMBL" id="VWYG01019631">
    <property type="protein sequence ID" value="NXQ89123.1"/>
    <property type="molecule type" value="Genomic_DNA"/>
</dbReference>
<feature type="non-terminal residue" evidence="1">
    <location>
        <position position="79"/>
    </location>
</feature>
<dbReference type="InterPro" id="IPR019322">
    <property type="entry name" value="TIMM29"/>
</dbReference>
<sequence length="79" mass="9262">AAVVYEAPHPAEAALYRARCRHLEPRWREVPGRVLDVGFWGWWWVLGLRLRDCDVNEEEFGGLPARLRRVEAGQLRSHR</sequence>
<protein>
    <submittedName>
        <fullName evidence="1">TIM29 translocase</fullName>
    </submittedName>
</protein>
<dbReference type="PANTHER" id="PTHR21435:SF1">
    <property type="entry name" value="MITOCHONDRIAL IMPORT INNER MEMBRANE TRANSLOCASE SUBUNIT TIM29"/>
    <property type="match status" value="1"/>
</dbReference>
<name>A0A7L2GQ07_NYCGR</name>
<gene>
    <name evidence="1" type="primary">Timm29</name>
    <name evidence="1" type="ORF">NYCGRA_R15507</name>
</gene>
<evidence type="ECO:0000313" key="1">
    <source>
        <dbReference type="EMBL" id="NXQ89123.1"/>
    </source>
</evidence>
<dbReference type="GO" id="GO:0042721">
    <property type="term" value="C:TIM22 mitochondrial import inner membrane insertion complex"/>
    <property type="evidence" value="ECO:0007669"/>
    <property type="project" value="InterPro"/>
</dbReference>
<dbReference type="GO" id="GO:0045039">
    <property type="term" value="P:protein insertion into mitochondrial inner membrane"/>
    <property type="evidence" value="ECO:0007669"/>
    <property type="project" value="TreeGrafter"/>
</dbReference>
<reference evidence="1 2" key="1">
    <citation type="submission" date="2019-09" db="EMBL/GenBank/DDBJ databases">
        <title>Bird 10,000 Genomes (B10K) Project - Family phase.</title>
        <authorList>
            <person name="Zhang G."/>
        </authorList>
    </citation>
    <scope>NUCLEOTIDE SEQUENCE [LARGE SCALE GENOMIC DNA]</scope>
    <source>
        <strain evidence="1">B10K-DU-001-56</strain>
        <tissue evidence="1">Muscle</tissue>
    </source>
</reference>
<organism evidence="1 2">
    <name type="scientific">Nyctibius grandis</name>
    <name type="common">Great potoo</name>
    <dbReference type="NCBI Taxonomy" id="48427"/>
    <lineage>
        <taxon>Eukaryota</taxon>
        <taxon>Metazoa</taxon>
        <taxon>Chordata</taxon>
        <taxon>Craniata</taxon>
        <taxon>Vertebrata</taxon>
        <taxon>Euteleostomi</taxon>
        <taxon>Archelosauria</taxon>
        <taxon>Archosauria</taxon>
        <taxon>Dinosauria</taxon>
        <taxon>Saurischia</taxon>
        <taxon>Theropoda</taxon>
        <taxon>Coelurosauria</taxon>
        <taxon>Aves</taxon>
        <taxon>Neognathae</taxon>
        <taxon>Neoaves</taxon>
        <taxon>Strisores</taxon>
        <taxon>Caprimulgiformes</taxon>
        <taxon>Nyctibiidae</taxon>
        <taxon>Nyctibius</taxon>
    </lineage>
</organism>
<dbReference type="AlphaFoldDB" id="A0A7L2GQ07"/>
<dbReference type="OrthoDB" id="5970620at2759"/>
<dbReference type="PANTHER" id="PTHR21435">
    <property type="entry name" value="MITOCHONDRIAL IMPORT INNER MEMBRANE TRANSLOCASE SUBUNIT TIM29"/>
    <property type="match status" value="1"/>
</dbReference>
<feature type="non-terminal residue" evidence="1">
    <location>
        <position position="1"/>
    </location>
</feature>
<evidence type="ECO:0000313" key="2">
    <source>
        <dbReference type="Proteomes" id="UP000567826"/>
    </source>
</evidence>
<accession>A0A7L2GQ07</accession>
<dbReference type="Pfam" id="PF10171">
    <property type="entry name" value="Tim29"/>
    <property type="match status" value="1"/>
</dbReference>
<dbReference type="Proteomes" id="UP000567826">
    <property type="component" value="Unassembled WGS sequence"/>
</dbReference>